<dbReference type="AlphaFoldDB" id="A0A3S1BE32"/>
<gene>
    <name evidence="3" type="ORF">EJP82_25940</name>
</gene>
<dbReference type="RefSeq" id="WP_127194965.1">
    <property type="nucleotide sequence ID" value="NZ_RZNY01000043.1"/>
</dbReference>
<comment type="caution">
    <text evidence="3">The sequence shown here is derived from an EMBL/GenBank/DDBJ whole genome shotgun (WGS) entry which is preliminary data.</text>
</comment>
<proteinExistence type="inferred from homology"/>
<dbReference type="OrthoDB" id="1981678at2"/>
<keyword evidence="2" id="KW-0812">Transmembrane</keyword>
<dbReference type="Proteomes" id="UP000279446">
    <property type="component" value="Unassembled WGS sequence"/>
</dbReference>
<dbReference type="InterPro" id="IPR027417">
    <property type="entry name" value="P-loop_NTPase"/>
</dbReference>
<dbReference type="EMBL" id="RZNY01000043">
    <property type="protein sequence ID" value="RUT39524.1"/>
    <property type="molecule type" value="Genomic_DNA"/>
</dbReference>
<dbReference type="SUPFAM" id="SSF52540">
    <property type="entry name" value="P-loop containing nucleoside triphosphate hydrolases"/>
    <property type="match status" value="1"/>
</dbReference>
<organism evidence="3 4">
    <name type="scientific">Paenibacillus anaericanus</name>
    <dbReference type="NCBI Taxonomy" id="170367"/>
    <lineage>
        <taxon>Bacteria</taxon>
        <taxon>Bacillati</taxon>
        <taxon>Bacillota</taxon>
        <taxon>Bacilli</taxon>
        <taxon>Bacillales</taxon>
        <taxon>Paenibacillaceae</taxon>
        <taxon>Paenibacillus</taxon>
    </lineage>
</organism>
<accession>A0A3S1BE32</accession>
<name>A0A3S1BE32_9BACL</name>
<keyword evidence="4" id="KW-1185">Reference proteome</keyword>
<protein>
    <submittedName>
        <fullName evidence="3">Pilus assembly protein CpaF</fullName>
    </submittedName>
</protein>
<dbReference type="Gene3D" id="3.40.50.300">
    <property type="entry name" value="P-loop containing nucleotide triphosphate hydrolases"/>
    <property type="match status" value="1"/>
</dbReference>
<evidence type="ECO:0000313" key="3">
    <source>
        <dbReference type="EMBL" id="RUT39524.1"/>
    </source>
</evidence>
<dbReference type="PANTHER" id="PTHR30486">
    <property type="entry name" value="TWITCHING MOTILITY PROTEIN PILT"/>
    <property type="match status" value="1"/>
</dbReference>
<dbReference type="InterPro" id="IPR050921">
    <property type="entry name" value="T4SS_GSP_E_ATPase"/>
</dbReference>
<dbReference type="PANTHER" id="PTHR30486:SF6">
    <property type="entry name" value="TYPE IV PILUS RETRACTATION ATPASE PILT"/>
    <property type="match status" value="1"/>
</dbReference>
<dbReference type="GO" id="GO:0016887">
    <property type="term" value="F:ATP hydrolysis activity"/>
    <property type="evidence" value="ECO:0007669"/>
    <property type="project" value="InterPro"/>
</dbReference>
<feature type="transmembrane region" description="Helical" evidence="2">
    <location>
        <begin position="6"/>
        <end position="22"/>
    </location>
</feature>
<evidence type="ECO:0000256" key="1">
    <source>
        <dbReference type="ARBA" id="ARBA00006611"/>
    </source>
</evidence>
<comment type="similarity">
    <text evidence="1">Belongs to the GSP E family.</text>
</comment>
<sequence length="616" mass="71345">MIEILLIVIVLLGMISFLFFWMRRNKGAIQQIEEARFDLESIQRYVSDALQNFMESSLYEGNPSTEEYNRRKARRNELRKSLRSCMHGNLSTKKYVKIFIRTVLDHYGFNEYNVNQVIPFDRAERLTDQDCFDIILQQYIKEYDRDALNQLIQKYHLDELKPYATGSKGYKITSEEIRQIYQTEQFELSFSDKMDVIVQRIYQSFKGLGVIDEIRDQNIDGVNGGTSGVPTDIAQSLDVAHYMEQKITIPKTYDAVWIFYHGKSIHLEFLSFGSELELKRVCQNIYTFGNPGQLNEAKGFMVNDMADGSRVVVVRPKMSESWAFFVRKFDVRIVEIEDLIKGENAFLPIMLSKFLIKGERITAVTGRQGSGKTTLMMALIGFINRRHNIRVQEMSFELRARKIYPDRNILTFRETPTISGQKGLDTQKKTDGSVSILGEVADHPVASLMVQIAQVASEYTFFSHHGKTFPNLVNALRNSLIADGAFANEKAAEKQVVDVLGFNIHLDMTASGKRYVERITECIPLEDDDDYPMEYREQNDLNQKLDAIADTLREYFYRQTDRKTYTYQDIVVWENDQYVAKNCPTDRNIMAMLNKMDDADTDEFISFLEENWGYAI</sequence>
<reference evidence="3 4" key="1">
    <citation type="submission" date="2018-12" db="EMBL/GenBank/DDBJ databases">
        <authorList>
            <person name="Sun L."/>
            <person name="Chen Z."/>
        </authorList>
    </citation>
    <scope>NUCLEOTIDE SEQUENCE [LARGE SCALE GENOMIC DNA]</scope>
    <source>
        <strain evidence="3 4">DSM 15890</strain>
    </source>
</reference>
<keyword evidence="2" id="KW-0472">Membrane</keyword>
<keyword evidence="2" id="KW-1133">Transmembrane helix</keyword>
<evidence type="ECO:0000256" key="2">
    <source>
        <dbReference type="SAM" id="Phobius"/>
    </source>
</evidence>
<evidence type="ECO:0000313" key="4">
    <source>
        <dbReference type="Proteomes" id="UP000279446"/>
    </source>
</evidence>